<gene>
    <name evidence="1" type="ORF">E6K75_00505</name>
</gene>
<dbReference type="EMBL" id="VBOV01000009">
    <property type="protein sequence ID" value="TMQ61975.1"/>
    <property type="molecule type" value="Genomic_DNA"/>
</dbReference>
<accession>A0A538TEB0</accession>
<dbReference type="AlphaFoldDB" id="A0A538TEB0"/>
<name>A0A538TEB0_UNCEI</name>
<sequence>MTGLRLEGEIEKARTELEDAYTLLLGPQAGLIRRVDVSTAIRLVGSSERLSVYAQLLEEEGAQETDEARGASLCARAAELRNRLEQKEPQ</sequence>
<dbReference type="Proteomes" id="UP000320913">
    <property type="component" value="Unassembled WGS sequence"/>
</dbReference>
<evidence type="ECO:0000313" key="2">
    <source>
        <dbReference type="Proteomes" id="UP000320913"/>
    </source>
</evidence>
<organism evidence="1 2">
    <name type="scientific">Eiseniibacteriota bacterium</name>
    <dbReference type="NCBI Taxonomy" id="2212470"/>
    <lineage>
        <taxon>Bacteria</taxon>
        <taxon>Candidatus Eiseniibacteriota</taxon>
    </lineage>
</organism>
<comment type="caution">
    <text evidence="1">The sequence shown here is derived from an EMBL/GenBank/DDBJ whole genome shotgun (WGS) entry which is preliminary data.</text>
</comment>
<protein>
    <submittedName>
        <fullName evidence="1">Uncharacterized protein</fullName>
    </submittedName>
</protein>
<proteinExistence type="predicted"/>
<evidence type="ECO:0000313" key="1">
    <source>
        <dbReference type="EMBL" id="TMQ61975.1"/>
    </source>
</evidence>
<reference evidence="1 2" key="1">
    <citation type="journal article" date="2019" name="Nat. Microbiol.">
        <title>Mediterranean grassland soil C-N compound turnover is dependent on rainfall and depth, and is mediated by genomically divergent microorganisms.</title>
        <authorList>
            <person name="Diamond S."/>
            <person name="Andeer P.F."/>
            <person name="Li Z."/>
            <person name="Crits-Christoph A."/>
            <person name="Burstein D."/>
            <person name="Anantharaman K."/>
            <person name="Lane K.R."/>
            <person name="Thomas B.C."/>
            <person name="Pan C."/>
            <person name="Northen T.R."/>
            <person name="Banfield J.F."/>
        </authorList>
    </citation>
    <scope>NUCLEOTIDE SEQUENCE [LARGE SCALE GENOMIC DNA]</scope>
    <source>
        <strain evidence="1">WS_5</strain>
    </source>
</reference>